<evidence type="ECO:0000259" key="11">
    <source>
        <dbReference type="Pfam" id="PF14905"/>
    </source>
</evidence>
<keyword evidence="5 9" id="KW-0732">Signal</keyword>
<dbReference type="PANTHER" id="PTHR30069">
    <property type="entry name" value="TONB-DEPENDENT OUTER MEMBRANE RECEPTOR"/>
    <property type="match status" value="1"/>
</dbReference>
<evidence type="ECO:0000256" key="5">
    <source>
        <dbReference type="ARBA" id="ARBA00022729"/>
    </source>
</evidence>
<dbReference type="SUPFAM" id="SSF56935">
    <property type="entry name" value="Porins"/>
    <property type="match status" value="1"/>
</dbReference>
<evidence type="ECO:0000256" key="7">
    <source>
        <dbReference type="ARBA" id="ARBA00023237"/>
    </source>
</evidence>
<dbReference type="Gene3D" id="2.40.170.20">
    <property type="entry name" value="TonB-dependent receptor, beta-barrel domain"/>
    <property type="match status" value="1"/>
</dbReference>
<evidence type="ECO:0000259" key="10">
    <source>
        <dbReference type="Pfam" id="PF07715"/>
    </source>
</evidence>
<dbReference type="GO" id="GO:0044718">
    <property type="term" value="P:siderophore transmembrane transport"/>
    <property type="evidence" value="ECO:0007669"/>
    <property type="project" value="TreeGrafter"/>
</dbReference>
<dbReference type="Pfam" id="PF13620">
    <property type="entry name" value="CarboxypepD_reg"/>
    <property type="match status" value="1"/>
</dbReference>
<comment type="similarity">
    <text evidence="8">Belongs to the TonB-dependent receptor family.</text>
</comment>
<evidence type="ECO:0000313" key="13">
    <source>
        <dbReference type="Proteomes" id="UP000563094"/>
    </source>
</evidence>
<comment type="subcellular location">
    <subcellularLocation>
        <location evidence="1 8">Cell outer membrane</location>
        <topology evidence="1 8">Multi-pass membrane protein</topology>
    </subcellularLocation>
</comment>
<feature type="domain" description="TonB-dependent receptor plug" evidence="10">
    <location>
        <begin position="156"/>
        <end position="241"/>
    </location>
</feature>
<name>A0A839GBK7_9BACT</name>
<accession>A0A839GBK7</accession>
<dbReference type="GO" id="GO:0009279">
    <property type="term" value="C:cell outer membrane"/>
    <property type="evidence" value="ECO:0007669"/>
    <property type="project" value="UniProtKB-SubCell"/>
</dbReference>
<evidence type="ECO:0000256" key="9">
    <source>
        <dbReference type="SAM" id="SignalP"/>
    </source>
</evidence>
<proteinExistence type="inferred from homology"/>
<feature type="domain" description="Outer membrane protein beta-barrel" evidence="11">
    <location>
        <begin position="387"/>
        <end position="790"/>
    </location>
</feature>
<evidence type="ECO:0000256" key="6">
    <source>
        <dbReference type="ARBA" id="ARBA00023136"/>
    </source>
</evidence>
<keyword evidence="7 8" id="KW-0998">Cell outer membrane</keyword>
<dbReference type="InterPro" id="IPR008969">
    <property type="entry name" value="CarboxyPept-like_regulatory"/>
</dbReference>
<sequence>MYQTPNPIPQTQPMRLSFLFLLSLFLFVSAARAQQSGFKGKITGRVVDSASTKPVEFATVTLTNTSTQKPVDGTITDGKGQFSFGNVAPGTYSLSISYLGYASTTLPAFTLSPAQPEKTFASIPLQANTTKLQEVMVVAQKPLIEDKGDKLVYNAENDISNQGTTASDVLKKVPSVTVDADGNVQLRGSSNLKVLIDGKPSSILANNLAEALKQIPSDIIRSVEVITSPSAKYDAEGTAGIINIITRKNSLQGVNGRVSGTAGNRGRYANGSINARRGKFGTNASLNFYGNNNRSESFLTRTPRMSEISYLRQEGTARQLNNGLYSQLGFTFDPDTLNAFNLEFSLYKNKFNGTRFQRTEDNQGVQLYDLTNRWNGSGFDVNFGYTHTFKPQQELSVLAQVNQGTSHDIYDNSIQTQENAFISRQLNDNDAPTYEKTFQLDYTQTYKNASRLELGAKAILRDATSNARYNFFRLNKPDSLAISNFDFDQDVYATYLTYAFSLNKKYNFNLGTRYEFTNTQGVFLNTAKNEPKLVRSSFKNDYQNFIPSVTVSRTFKETHTVKASYTQRIQRPQIWYLNPFMQQEDPNNVYRGNPELDAELTHSYELGYNTYFKTTSINGSLFYRQTDNAIQQINREAGPNVILTTPDNIAKNKVYGVSVSGSTKPMPKWSISPNFNLSYIDLRGETLSNSGLQYNLSLNTSYEFNKGITAQFYGNYNSPTQTAQGEYGRYFYSNVSVKKKLLKDKASLSLNVSNPFSRTLEFTSTIDTNTFLQESRNANLARRIGLTFNYSFGKMDSSQRQKKSIQNDDAVGGGK</sequence>
<dbReference type="InterPro" id="IPR037066">
    <property type="entry name" value="Plug_dom_sf"/>
</dbReference>
<organism evidence="12 13">
    <name type="scientific">Rufibacter quisquiliarum</name>
    <dbReference type="NCBI Taxonomy" id="1549639"/>
    <lineage>
        <taxon>Bacteria</taxon>
        <taxon>Pseudomonadati</taxon>
        <taxon>Bacteroidota</taxon>
        <taxon>Cytophagia</taxon>
        <taxon>Cytophagales</taxon>
        <taxon>Hymenobacteraceae</taxon>
        <taxon>Rufibacter</taxon>
    </lineage>
</organism>
<keyword evidence="3 8" id="KW-1134">Transmembrane beta strand</keyword>
<keyword evidence="13" id="KW-1185">Reference proteome</keyword>
<gene>
    <name evidence="12" type="ORF">FHS90_001652</name>
</gene>
<comment type="caution">
    <text evidence="12">The sequence shown here is derived from an EMBL/GenBank/DDBJ whole genome shotgun (WGS) entry which is preliminary data.</text>
</comment>
<dbReference type="InterPro" id="IPR041700">
    <property type="entry name" value="OMP_b-brl_3"/>
</dbReference>
<dbReference type="Pfam" id="PF14905">
    <property type="entry name" value="OMP_b-brl_3"/>
    <property type="match status" value="1"/>
</dbReference>
<evidence type="ECO:0000256" key="2">
    <source>
        <dbReference type="ARBA" id="ARBA00022448"/>
    </source>
</evidence>
<dbReference type="GO" id="GO:0015344">
    <property type="term" value="F:siderophore uptake transmembrane transporter activity"/>
    <property type="evidence" value="ECO:0007669"/>
    <property type="project" value="TreeGrafter"/>
</dbReference>
<dbReference type="InterPro" id="IPR036942">
    <property type="entry name" value="Beta-barrel_TonB_sf"/>
</dbReference>
<reference evidence="12 13" key="1">
    <citation type="submission" date="2020-08" db="EMBL/GenBank/DDBJ databases">
        <title>Genomic Encyclopedia of Type Strains, Phase IV (KMG-IV): sequencing the most valuable type-strain genomes for metagenomic binning, comparative biology and taxonomic classification.</title>
        <authorList>
            <person name="Goeker M."/>
        </authorList>
    </citation>
    <scope>NUCLEOTIDE SEQUENCE [LARGE SCALE GENOMIC DNA]</scope>
    <source>
        <strain evidence="12 13">DSM 29854</strain>
    </source>
</reference>
<dbReference type="PANTHER" id="PTHR30069:SF29">
    <property type="entry name" value="HEMOGLOBIN AND HEMOGLOBIN-HAPTOGLOBIN-BINDING PROTEIN 1-RELATED"/>
    <property type="match status" value="1"/>
</dbReference>
<dbReference type="Gene3D" id="2.170.130.10">
    <property type="entry name" value="TonB-dependent receptor, plug domain"/>
    <property type="match status" value="1"/>
</dbReference>
<keyword evidence="12" id="KW-0675">Receptor</keyword>
<keyword evidence="4 8" id="KW-0812">Transmembrane</keyword>
<dbReference type="Pfam" id="PF07715">
    <property type="entry name" value="Plug"/>
    <property type="match status" value="1"/>
</dbReference>
<dbReference type="InterPro" id="IPR039426">
    <property type="entry name" value="TonB-dep_rcpt-like"/>
</dbReference>
<dbReference type="InterPro" id="IPR012910">
    <property type="entry name" value="Plug_dom"/>
</dbReference>
<dbReference type="Gene3D" id="2.60.40.1120">
    <property type="entry name" value="Carboxypeptidase-like, regulatory domain"/>
    <property type="match status" value="1"/>
</dbReference>
<keyword evidence="2 8" id="KW-0813">Transport</keyword>
<evidence type="ECO:0000256" key="8">
    <source>
        <dbReference type="PROSITE-ProRule" id="PRU01360"/>
    </source>
</evidence>
<dbReference type="AlphaFoldDB" id="A0A839GBK7"/>
<dbReference type="RefSeq" id="WP_182512619.1">
    <property type="nucleotide sequence ID" value="NZ_JACJIQ010000005.1"/>
</dbReference>
<dbReference type="Proteomes" id="UP000563094">
    <property type="component" value="Unassembled WGS sequence"/>
</dbReference>
<dbReference type="EMBL" id="JACJIQ010000005">
    <property type="protein sequence ID" value="MBA9076944.1"/>
    <property type="molecule type" value="Genomic_DNA"/>
</dbReference>
<keyword evidence="6 8" id="KW-0472">Membrane</keyword>
<evidence type="ECO:0000256" key="4">
    <source>
        <dbReference type="ARBA" id="ARBA00022692"/>
    </source>
</evidence>
<evidence type="ECO:0000256" key="3">
    <source>
        <dbReference type="ARBA" id="ARBA00022452"/>
    </source>
</evidence>
<feature type="signal peptide" evidence="9">
    <location>
        <begin position="1"/>
        <end position="33"/>
    </location>
</feature>
<dbReference type="PROSITE" id="PS52016">
    <property type="entry name" value="TONB_DEPENDENT_REC_3"/>
    <property type="match status" value="1"/>
</dbReference>
<protein>
    <submittedName>
        <fullName evidence="12">Outer membrane receptor protein involved in Fe transport</fullName>
    </submittedName>
</protein>
<evidence type="ECO:0000313" key="12">
    <source>
        <dbReference type="EMBL" id="MBA9076944.1"/>
    </source>
</evidence>
<evidence type="ECO:0000256" key="1">
    <source>
        <dbReference type="ARBA" id="ARBA00004571"/>
    </source>
</evidence>
<dbReference type="SUPFAM" id="SSF49464">
    <property type="entry name" value="Carboxypeptidase regulatory domain-like"/>
    <property type="match status" value="1"/>
</dbReference>
<feature type="chain" id="PRO_5032307308" evidence="9">
    <location>
        <begin position="34"/>
        <end position="815"/>
    </location>
</feature>